<keyword evidence="5 13" id="KW-0964">Secreted</keyword>
<dbReference type="PROSITE" id="PS00931">
    <property type="entry name" value="CUTINASE_2"/>
    <property type="match status" value="1"/>
</dbReference>
<proteinExistence type="inferred from homology"/>
<keyword evidence="8" id="KW-0843">Virulence</keyword>
<comment type="catalytic activity">
    <reaction evidence="10 13">
        <text>cutin + H2O = cutin monomers.</text>
        <dbReference type="EC" id="3.1.1.74"/>
    </reaction>
</comment>
<dbReference type="EMBL" id="MU853339">
    <property type="protein sequence ID" value="KAK4113366.1"/>
    <property type="molecule type" value="Genomic_DNA"/>
</dbReference>
<dbReference type="InterPro" id="IPR043580">
    <property type="entry name" value="CUTINASE_1"/>
</dbReference>
<evidence type="ECO:0000256" key="5">
    <source>
        <dbReference type="ARBA" id="ARBA00022525"/>
    </source>
</evidence>
<evidence type="ECO:0000256" key="1">
    <source>
        <dbReference type="ARBA" id="ARBA00004613"/>
    </source>
</evidence>
<dbReference type="SUPFAM" id="SSF53474">
    <property type="entry name" value="alpha/beta-Hydrolases"/>
    <property type="match status" value="1"/>
</dbReference>
<keyword evidence="16" id="KW-1185">Reference proteome</keyword>
<accession>A0AAN6TF73</accession>
<comment type="subcellular location">
    <subcellularLocation>
        <location evidence="1 13">Secreted</location>
    </subcellularLocation>
</comment>
<dbReference type="SMART" id="SM01110">
    <property type="entry name" value="Cutinase"/>
    <property type="match status" value="1"/>
</dbReference>
<evidence type="ECO:0000256" key="4">
    <source>
        <dbReference type="ARBA" id="ARBA00022487"/>
    </source>
</evidence>
<dbReference type="InterPro" id="IPR029058">
    <property type="entry name" value="AB_hydrolase_fold"/>
</dbReference>
<reference evidence="15" key="2">
    <citation type="submission" date="2023-05" db="EMBL/GenBank/DDBJ databases">
        <authorList>
            <consortium name="Lawrence Berkeley National Laboratory"/>
            <person name="Steindorff A."/>
            <person name="Hensen N."/>
            <person name="Bonometti L."/>
            <person name="Westerberg I."/>
            <person name="Brannstrom I.O."/>
            <person name="Guillou S."/>
            <person name="Cros-Aarteil S."/>
            <person name="Calhoun S."/>
            <person name="Haridas S."/>
            <person name="Kuo A."/>
            <person name="Mondo S."/>
            <person name="Pangilinan J."/>
            <person name="Riley R."/>
            <person name="Labutti K."/>
            <person name="Andreopoulos B."/>
            <person name="Lipzen A."/>
            <person name="Chen C."/>
            <person name="Yanf M."/>
            <person name="Daum C."/>
            <person name="Ng V."/>
            <person name="Clum A."/>
            <person name="Ohm R."/>
            <person name="Martin F."/>
            <person name="Silar P."/>
            <person name="Natvig D."/>
            <person name="Lalanne C."/>
            <person name="Gautier V."/>
            <person name="Ament-Velasquez S.L."/>
            <person name="Kruys A."/>
            <person name="Hutchinson M.I."/>
            <person name="Powell A.J."/>
            <person name="Barry K."/>
            <person name="Miller A.N."/>
            <person name="Grigoriev I.V."/>
            <person name="Debuchy R."/>
            <person name="Gladieux P."/>
            <person name="Thoren M.H."/>
            <person name="Johannesson H."/>
        </authorList>
    </citation>
    <scope>NUCLEOTIDE SEQUENCE</scope>
    <source>
        <strain evidence="15">CBS 508.74</strain>
    </source>
</reference>
<dbReference type="PANTHER" id="PTHR48250">
    <property type="entry name" value="CUTINASE 2-RELATED"/>
    <property type="match status" value="1"/>
</dbReference>
<dbReference type="Pfam" id="PF01083">
    <property type="entry name" value="Cutinase"/>
    <property type="match status" value="1"/>
</dbReference>
<feature type="disulfide bond" evidence="12">
    <location>
        <begin position="50"/>
        <end position="128"/>
    </location>
</feature>
<evidence type="ECO:0000256" key="2">
    <source>
        <dbReference type="ARBA" id="ARBA00007534"/>
    </source>
</evidence>
<evidence type="ECO:0000256" key="14">
    <source>
        <dbReference type="SAM" id="SignalP"/>
    </source>
</evidence>
<dbReference type="EC" id="3.1.1.74" evidence="3 13"/>
<dbReference type="FunFam" id="3.40.50.1820:FF:000235">
    <property type="entry name" value="Cutinase 1"/>
    <property type="match status" value="1"/>
</dbReference>
<feature type="chain" id="PRO_5043031276" description="Cutinase" evidence="14">
    <location>
        <begin position="16"/>
        <end position="234"/>
    </location>
</feature>
<dbReference type="GO" id="GO:0005576">
    <property type="term" value="C:extracellular region"/>
    <property type="evidence" value="ECO:0007669"/>
    <property type="project" value="UniProtKB-SubCell"/>
</dbReference>
<protein>
    <recommendedName>
        <fullName evidence="3 13">Cutinase</fullName>
        <ecNumber evidence="3 13">3.1.1.74</ecNumber>
    </recommendedName>
</protein>
<evidence type="ECO:0000256" key="10">
    <source>
        <dbReference type="ARBA" id="ARBA00034045"/>
    </source>
</evidence>
<feature type="disulfide bond" evidence="12">
    <location>
        <begin position="191"/>
        <end position="198"/>
    </location>
</feature>
<dbReference type="InterPro" id="IPR043579">
    <property type="entry name" value="CUTINASE_2"/>
</dbReference>
<evidence type="ECO:0000256" key="12">
    <source>
        <dbReference type="PIRSR" id="PIRSR611150-2"/>
    </source>
</evidence>
<dbReference type="InterPro" id="IPR000675">
    <property type="entry name" value="Cutinase/axe"/>
</dbReference>
<feature type="active site" evidence="11">
    <location>
        <position position="195"/>
    </location>
</feature>
<name>A0AAN6TF73_9PEZI</name>
<gene>
    <name evidence="15" type="ORF">N656DRAFT_707791</name>
</gene>
<comment type="function">
    <text evidence="13">Catalyzes the hydrolysis of complex carboxylic polyesters found in the cell wall of plants. Degrades cutin, a macromolecule that forms the structure of the plant cuticle.</text>
</comment>
<evidence type="ECO:0000256" key="13">
    <source>
        <dbReference type="RuleBase" id="RU361263"/>
    </source>
</evidence>
<feature type="active site" description="Proton donor/acceptor" evidence="11">
    <location>
        <position position="208"/>
    </location>
</feature>
<evidence type="ECO:0000313" key="16">
    <source>
        <dbReference type="Proteomes" id="UP001302812"/>
    </source>
</evidence>
<keyword evidence="6 14" id="KW-0732">Signal</keyword>
<organism evidence="15 16">
    <name type="scientific">Canariomyces notabilis</name>
    <dbReference type="NCBI Taxonomy" id="2074819"/>
    <lineage>
        <taxon>Eukaryota</taxon>
        <taxon>Fungi</taxon>
        <taxon>Dikarya</taxon>
        <taxon>Ascomycota</taxon>
        <taxon>Pezizomycotina</taxon>
        <taxon>Sordariomycetes</taxon>
        <taxon>Sordariomycetidae</taxon>
        <taxon>Sordariales</taxon>
        <taxon>Chaetomiaceae</taxon>
        <taxon>Canariomyces</taxon>
    </lineage>
</organism>
<evidence type="ECO:0000256" key="6">
    <source>
        <dbReference type="ARBA" id="ARBA00022729"/>
    </source>
</evidence>
<dbReference type="Proteomes" id="UP001302812">
    <property type="component" value="Unassembled WGS sequence"/>
</dbReference>
<evidence type="ECO:0000256" key="8">
    <source>
        <dbReference type="ARBA" id="ARBA00023026"/>
    </source>
</evidence>
<keyword evidence="4 13" id="KW-0719">Serine esterase</keyword>
<dbReference type="RefSeq" id="XP_064670936.1">
    <property type="nucleotide sequence ID" value="XM_064811457.1"/>
</dbReference>
<comment type="caution">
    <text evidence="15">The sequence shown here is derived from an EMBL/GenBank/DDBJ whole genome shotgun (WGS) entry which is preliminary data.</text>
</comment>
<dbReference type="GO" id="GO:0050525">
    <property type="term" value="F:cutinase activity"/>
    <property type="evidence" value="ECO:0007669"/>
    <property type="project" value="UniProtKB-UniRule"/>
</dbReference>
<evidence type="ECO:0000256" key="11">
    <source>
        <dbReference type="PIRSR" id="PIRSR611150-1"/>
    </source>
</evidence>
<dbReference type="PANTHER" id="PTHR48250:SF3">
    <property type="entry name" value="CUTINASE 1-RELATED"/>
    <property type="match status" value="1"/>
</dbReference>
<dbReference type="PRINTS" id="PR00129">
    <property type="entry name" value="CUTINASE"/>
</dbReference>
<feature type="signal peptide" evidence="14">
    <location>
        <begin position="1"/>
        <end position="15"/>
    </location>
</feature>
<evidence type="ECO:0000256" key="3">
    <source>
        <dbReference type="ARBA" id="ARBA00013095"/>
    </source>
</evidence>
<keyword evidence="9 12" id="KW-1015">Disulfide bond</keyword>
<dbReference type="PROSITE" id="PS00155">
    <property type="entry name" value="CUTINASE_1"/>
    <property type="match status" value="1"/>
</dbReference>
<reference evidence="15" key="1">
    <citation type="journal article" date="2023" name="Mol. Phylogenet. Evol.">
        <title>Genome-scale phylogeny and comparative genomics of the fungal order Sordariales.</title>
        <authorList>
            <person name="Hensen N."/>
            <person name="Bonometti L."/>
            <person name="Westerberg I."/>
            <person name="Brannstrom I.O."/>
            <person name="Guillou S."/>
            <person name="Cros-Aarteil S."/>
            <person name="Calhoun S."/>
            <person name="Haridas S."/>
            <person name="Kuo A."/>
            <person name="Mondo S."/>
            <person name="Pangilinan J."/>
            <person name="Riley R."/>
            <person name="LaButti K."/>
            <person name="Andreopoulos B."/>
            <person name="Lipzen A."/>
            <person name="Chen C."/>
            <person name="Yan M."/>
            <person name="Daum C."/>
            <person name="Ng V."/>
            <person name="Clum A."/>
            <person name="Steindorff A."/>
            <person name="Ohm R.A."/>
            <person name="Martin F."/>
            <person name="Silar P."/>
            <person name="Natvig D.O."/>
            <person name="Lalanne C."/>
            <person name="Gautier V."/>
            <person name="Ament-Velasquez S.L."/>
            <person name="Kruys A."/>
            <person name="Hutchinson M.I."/>
            <person name="Powell A.J."/>
            <person name="Barry K."/>
            <person name="Miller A.N."/>
            <person name="Grigoriev I.V."/>
            <person name="Debuchy R."/>
            <person name="Gladieux P."/>
            <person name="Hiltunen Thoren M."/>
            <person name="Johannesson H."/>
        </authorList>
    </citation>
    <scope>NUCLEOTIDE SEQUENCE</scope>
    <source>
        <strain evidence="15">CBS 508.74</strain>
    </source>
</reference>
<keyword evidence="7 13" id="KW-0378">Hydrolase</keyword>
<sequence length="234" mass="24240">MKFLSLLAAASLAVALPAPNPIELEVAAEIEARQLTSTRNDLERGSSSNCPRAIFIFARGSTEAGNMGLSVGPNVARVLERNYPNNIWIQGVGGGYTAGLGENALPAGTSRAAINEAKRLFQLAQTKCPQSAVVAGGYSQGTAVVGNALTELAGTATQEQVKGVVLFGYTKNAQNNGRIPNYPTDRTKVFCNTGDLVCTGSLIVAAPHFGYTADSLGPAPEFLKSKIDAAAVAA</sequence>
<evidence type="ECO:0000313" key="15">
    <source>
        <dbReference type="EMBL" id="KAK4113366.1"/>
    </source>
</evidence>
<dbReference type="GeneID" id="89935582"/>
<dbReference type="GO" id="GO:0016052">
    <property type="term" value="P:carbohydrate catabolic process"/>
    <property type="evidence" value="ECO:0007669"/>
    <property type="project" value="TreeGrafter"/>
</dbReference>
<dbReference type="InterPro" id="IPR011150">
    <property type="entry name" value="Cutinase_monf"/>
</dbReference>
<feature type="active site" description="Nucleophile" evidence="11">
    <location>
        <position position="139"/>
    </location>
</feature>
<evidence type="ECO:0000256" key="7">
    <source>
        <dbReference type="ARBA" id="ARBA00022801"/>
    </source>
</evidence>
<dbReference type="AlphaFoldDB" id="A0AAN6TF73"/>
<comment type="similarity">
    <text evidence="2 13">Belongs to the cutinase family.</text>
</comment>
<evidence type="ECO:0000256" key="9">
    <source>
        <dbReference type="ARBA" id="ARBA00023157"/>
    </source>
</evidence>
<dbReference type="Gene3D" id="3.40.50.1820">
    <property type="entry name" value="alpha/beta hydrolase"/>
    <property type="match status" value="1"/>
</dbReference>